<sequence length="838" mass="92617">MIERLSASTPIDPARIGGKGAGLVRLLCARLDVPEAWVIPASVSRNPEARAALFDGLLVDWWEEASEAHPGSRWAVRSSAVAEDLAEASFAGVYQTVLGVDSYDALSAAIRECWQALDDDRAKVYRDGKGIDGGGGIALVLQRLLAPTTAGVLLTTDPRKPFAPDIVIDASWGLGESVVSGKADPDQFVLDRATGAIRTVHIGAKQVELTWDGEREVDADRQTARCLSDDDVAGLYAMATQVESAIGSRRDLEWAIEDGRVYALQDRPITGLPSATPDNVWSRRFGDEYLSEYALPLSIDLLVKWIEDGFVIEMARLQKRPDLLRRKALRTHNGYAYFSGDYLMRMLAAFPVSLRANAASEWYTPLWRQKIDAQPFKPMMLANAMLAPYRDRGRGSMGKNPEALRTHCETIDTTIVPLLGQDYTALTAREWRRQYDEVNELGLNHFRVVRWGMGQYNPMLHGVLETLLRKWAGDEHGELYQAIIGGLSDTRTAELNREIWDLARLASGDGHLTEVLRGDTTYPASREKTVGATEFWSAFDAFLTRHGHRSSSREISALRWNESPDLVLGFVQAQLRCDPFPEDPRRTSARAKQRQEQALATAQQRAGRALRKSLLRKVSARTQLFTSYRENQRYHLDYLTSHIRLLVLEQGRRLTERGILTEPFDVFYLTGEEFFRLIDETVDEIVEAADVSALLAERRRHHQVHKDRRPATFLFDDVETEGEVDQPTDAGGDGLRGLGASRGVAKGPARAVTSLADLATVKPGDILVANNIDPGWTSVFPLIAGLVTETGGVLSHGAILAREYGIPTVTGVKDAVDKLESGSIVEVDGSAGAVRVLP</sequence>
<keyword evidence="4" id="KW-0808">Transferase</keyword>
<organism evidence="4 5">
    <name type="scientific">Actinokineospora alba</name>
    <dbReference type="NCBI Taxonomy" id="504798"/>
    <lineage>
        <taxon>Bacteria</taxon>
        <taxon>Bacillati</taxon>
        <taxon>Actinomycetota</taxon>
        <taxon>Actinomycetes</taxon>
        <taxon>Pseudonocardiales</taxon>
        <taxon>Pseudonocardiaceae</taxon>
        <taxon>Actinokineospora</taxon>
    </lineage>
</organism>
<evidence type="ECO:0000259" key="3">
    <source>
        <dbReference type="Pfam" id="PF01326"/>
    </source>
</evidence>
<dbReference type="Gene3D" id="3.30.470.20">
    <property type="entry name" value="ATP-grasp fold, B domain"/>
    <property type="match status" value="1"/>
</dbReference>
<reference evidence="5" key="1">
    <citation type="submission" date="2016-10" db="EMBL/GenBank/DDBJ databases">
        <authorList>
            <person name="Varghese N."/>
            <person name="Submissions S."/>
        </authorList>
    </citation>
    <scope>NUCLEOTIDE SEQUENCE [LARGE SCALE GENOMIC DNA]</scope>
    <source>
        <strain evidence="5">IBRC-M 10655</strain>
    </source>
</reference>
<dbReference type="GO" id="GO:0005524">
    <property type="term" value="F:ATP binding"/>
    <property type="evidence" value="ECO:0007669"/>
    <property type="project" value="InterPro"/>
</dbReference>
<dbReference type="SUPFAM" id="SSF52009">
    <property type="entry name" value="Phosphohistidine domain"/>
    <property type="match status" value="1"/>
</dbReference>
<dbReference type="STRING" id="504798.SAMN05421871_102386"/>
<name>A0A1H0NFV3_9PSEU</name>
<dbReference type="PANTHER" id="PTHR43615">
    <property type="entry name" value="PHOSPHOENOLPYRUVATE SYNTHASE-RELATED"/>
    <property type="match status" value="1"/>
</dbReference>
<evidence type="ECO:0000313" key="5">
    <source>
        <dbReference type="Proteomes" id="UP000199651"/>
    </source>
</evidence>
<evidence type="ECO:0000256" key="1">
    <source>
        <dbReference type="SAM" id="MobiDB-lite"/>
    </source>
</evidence>
<dbReference type="Gene3D" id="3.30.1490.20">
    <property type="entry name" value="ATP-grasp fold, A domain"/>
    <property type="match status" value="1"/>
</dbReference>
<dbReference type="GO" id="GO:0016301">
    <property type="term" value="F:kinase activity"/>
    <property type="evidence" value="ECO:0007669"/>
    <property type="project" value="UniProtKB-KW"/>
</dbReference>
<dbReference type="AlphaFoldDB" id="A0A1H0NFV3"/>
<evidence type="ECO:0000259" key="2">
    <source>
        <dbReference type="Pfam" id="PF00391"/>
    </source>
</evidence>
<dbReference type="InterPro" id="IPR051549">
    <property type="entry name" value="PEP_Utilizing_Enz"/>
</dbReference>
<dbReference type="InterPro" id="IPR008279">
    <property type="entry name" value="PEP-util_enz_mobile_dom"/>
</dbReference>
<dbReference type="Gene3D" id="3.50.30.10">
    <property type="entry name" value="Phosphohistidine domain"/>
    <property type="match status" value="1"/>
</dbReference>
<dbReference type="EMBL" id="FNJB01000005">
    <property type="protein sequence ID" value="SDO91579.1"/>
    <property type="molecule type" value="Genomic_DNA"/>
</dbReference>
<dbReference type="InterPro" id="IPR002192">
    <property type="entry name" value="PPDK_AMP/ATP-bd"/>
</dbReference>
<keyword evidence="5" id="KW-1185">Reference proteome</keyword>
<protein>
    <submittedName>
        <fullName evidence="4">Pyruvate, water dikinase</fullName>
    </submittedName>
</protein>
<evidence type="ECO:0000313" key="4">
    <source>
        <dbReference type="EMBL" id="SDO91579.1"/>
    </source>
</evidence>
<gene>
    <name evidence="4" type="ORF">SAMN05192558_105336</name>
</gene>
<dbReference type="OrthoDB" id="9765468at2"/>
<feature type="domain" description="Pyruvate phosphate dikinase AMP/ATP-binding" evidence="3">
    <location>
        <begin position="69"/>
        <end position="278"/>
    </location>
</feature>
<keyword evidence="4" id="KW-0418">Kinase</keyword>
<keyword evidence="4" id="KW-0670">Pyruvate</keyword>
<dbReference type="InterPro" id="IPR013815">
    <property type="entry name" value="ATP_grasp_subdomain_1"/>
</dbReference>
<dbReference type="RefSeq" id="WP_091375163.1">
    <property type="nucleotide sequence ID" value="NZ_FNDV01000002.1"/>
</dbReference>
<dbReference type="SUPFAM" id="SSF56059">
    <property type="entry name" value="Glutathione synthetase ATP-binding domain-like"/>
    <property type="match status" value="1"/>
</dbReference>
<feature type="domain" description="PEP-utilising enzyme mobile" evidence="2">
    <location>
        <begin position="762"/>
        <end position="832"/>
    </location>
</feature>
<feature type="region of interest" description="Disordered" evidence="1">
    <location>
        <begin position="581"/>
        <end position="602"/>
    </location>
</feature>
<dbReference type="Pfam" id="PF00391">
    <property type="entry name" value="PEP-utilizers"/>
    <property type="match status" value="1"/>
</dbReference>
<proteinExistence type="predicted"/>
<dbReference type="PANTHER" id="PTHR43615:SF1">
    <property type="entry name" value="PPDK_N DOMAIN-CONTAINING PROTEIN"/>
    <property type="match status" value="1"/>
</dbReference>
<dbReference type="Pfam" id="PF01326">
    <property type="entry name" value="PPDK_N"/>
    <property type="match status" value="1"/>
</dbReference>
<accession>A0A1H0NFV3</accession>
<dbReference type="Proteomes" id="UP000199651">
    <property type="component" value="Unassembled WGS sequence"/>
</dbReference>
<dbReference type="InterPro" id="IPR036637">
    <property type="entry name" value="Phosphohistidine_dom_sf"/>
</dbReference>